<evidence type="ECO:0000256" key="2">
    <source>
        <dbReference type="SAM" id="SignalP"/>
    </source>
</evidence>
<dbReference type="AlphaFoldDB" id="A0AA97PPB4"/>
<name>A0AA97PPB4_PYRO3</name>
<feature type="compositionally biased region" description="Pro residues" evidence="1">
    <location>
        <begin position="274"/>
        <end position="284"/>
    </location>
</feature>
<sequence length="455" mass="48633">MLISRLLALLATVSLAAAQDAPYTGPCSETNCGADGQDCSKRGYLCVPYPHMDLELRKGCTCSAANLGQVPGGVHEMSPANLSVALETTFLTETLTDGATSKSPTWLHNFVVGTDQWSRAAARLGVLGRNRCPSGGSHVRNIMKQHGAEDAVLYPRTNPLKVPCMTCRTHQSSSNEARPETAVWPSQITTPLSNVIRKLALKALTSAMVPSLTHHKPMTVSFVFLLVILQDEWQGNIMFGIDILGDNCRCRPPPNANQHTTSISGAQYSTTQPSTPPHPTPAPIIDPRQLKKRHSTGSEACGYRTDAQCKTCSNVPPLQLTPHRKVRPFACGSGLTCTNSKNVRACCTNCDRFDLCDRVPGPTPTRSAPATRRTRVEKECIGWPIDPHSTPETGSGCAHRAANGTGCDAQPAARSLQATKVSASVRAVRAWGLCCGTSGDFDGGEKEETGLSGGY</sequence>
<protein>
    <submittedName>
        <fullName evidence="3">Uncharacterized protein</fullName>
    </submittedName>
</protein>
<evidence type="ECO:0000313" key="3">
    <source>
        <dbReference type="EMBL" id="ELQ42106.1"/>
    </source>
</evidence>
<accession>A0AA97PPB4</accession>
<feature type="compositionally biased region" description="Polar residues" evidence="1">
    <location>
        <begin position="256"/>
        <end position="269"/>
    </location>
</feature>
<gene>
    <name evidence="3" type="ORF">OOU_Y34scaffold00229g2</name>
</gene>
<feature type="signal peptide" evidence="2">
    <location>
        <begin position="1"/>
        <end position="18"/>
    </location>
</feature>
<dbReference type="Proteomes" id="UP000011086">
    <property type="component" value="Unassembled WGS sequence"/>
</dbReference>
<reference evidence="3" key="1">
    <citation type="journal article" date="2012" name="PLoS Genet.">
        <title>Comparative analysis of the genomes of two field isolates of the rice blast fungus Magnaporthe oryzae.</title>
        <authorList>
            <person name="Xue M."/>
            <person name="Yang J."/>
            <person name="Li Z."/>
            <person name="Hu S."/>
            <person name="Yao N."/>
            <person name="Dean R.A."/>
            <person name="Zhao W."/>
            <person name="Shen M."/>
            <person name="Zhang H."/>
            <person name="Li C."/>
            <person name="Liu L."/>
            <person name="Cao L."/>
            <person name="Xu X."/>
            <person name="Xing Y."/>
            <person name="Hsiang T."/>
            <person name="Zhang Z."/>
            <person name="Xu J.R."/>
            <person name="Peng Y.L."/>
        </authorList>
    </citation>
    <scope>NUCLEOTIDE SEQUENCE</scope>
    <source>
        <strain evidence="3">Y34</strain>
    </source>
</reference>
<organism evidence="3">
    <name type="scientific">Pyricularia oryzae (strain Y34)</name>
    <name type="common">Rice blast fungus</name>
    <name type="synonym">Magnaporthe oryzae</name>
    <dbReference type="NCBI Taxonomy" id="1143189"/>
    <lineage>
        <taxon>Eukaryota</taxon>
        <taxon>Fungi</taxon>
        <taxon>Dikarya</taxon>
        <taxon>Ascomycota</taxon>
        <taxon>Pezizomycotina</taxon>
        <taxon>Sordariomycetes</taxon>
        <taxon>Sordariomycetidae</taxon>
        <taxon>Magnaporthales</taxon>
        <taxon>Pyriculariaceae</taxon>
        <taxon>Pyricularia</taxon>
    </lineage>
</organism>
<keyword evidence="2" id="KW-0732">Signal</keyword>
<evidence type="ECO:0000256" key="1">
    <source>
        <dbReference type="SAM" id="MobiDB-lite"/>
    </source>
</evidence>
<dbReference type="EMBL" id="JH793952">
    <property type="protein sequence ID" value="ELQ42106.1"/>
    <property type="molecule type" value="Genomic_DNA"/>
</dbReference>
<feature type="chain" id="PRO_5041645093" evidence="2">
    <location>
        <begin position="19"/>
        <end position="455"/>
    </location>
</feature>
<proteinExistence type="predicted"/>
<feature type="region of interest" description="Disordered" evidence="1">
    <location>
        <begin position="256"/>
        <end position="285"/>
    </location>
</feature>